<evidence type="ECO:0000256" key="6">
    <source>
        <dbReference type="ARBA" id="ARBA00023136"/>
    </source>
</evidence>
<accession>A0ABQ9XGB8</accession>
<keyword evidence="5 8" id="KW-0732">Signal</keyword>
<evidence type="ECO:0000313" key="9">
    <source>
        <dbReference type="EMBL" id="KAK2949899.1"/>
    </source>
</evidence>
<keyword evidence="4" id="KW-0964">Secreted</keyword>
<keyword evidence="6" id="KW-0472">Membrane</keyword>
<evidence type="ECO:0000256" key="8">
    <source>
        <dbReference type="SAM" id="SignalP"/>
    </source>
</evidence>
<comment type="subcellular location">
    <subcellularLocation>
        <location evidence="1">Cell envelope</location>
    </subcellularLocation>
    <subcellularLocation>
        <location evidence="2">Cell outer membrane</location>
    </subcellularLocation>
    <subcellularLocation>
        <location evidence="3">Secreted</location>
    </subcellularLocation>
</comment>
<organism evidence="9 10">
    <name type="scientific">Blattamonas nauphoetae</name>
    <dbReference type="NCBI Taxonomy" id="2049346"/>
    <lineage>
        <taxon>Eukaryota</taxon>
        <taxon>Metamonada</taxon>
        <taxon>Preaxostyla</taxon>
        <taxon>Oxymonadida</taxon>
        <taxon>Blattamonas</taxon>
    </lineage>
</organism>
<evidence type="ECO:0000256" key="2">
    <source>
        <dbReference type="ARBA" id="ARBA00004442"/>
    </source>
</evidence>
<evidence type="ECO:0000256" key="5">
    <source>
        <dbReference type="ARBA" id="ARBA00022729"/>
    </source>
</evidence>
<dbReference type="Pfam" id="PF02415">
    <property type="entry name" value="Chlam_PMP"/>
    <property type="match status" value="1"/>
</dbReference>
<evidence type="ECO:0000256" key="3">
    <source>
        <dbReference type="ARBA" id="ARBA00004613"/>
    </source>
</evidence>
<gene>
    <name evidence="9" type="ORF">BLNAU_15202</name>
</gene>
<keyword evidence="10" id="KW-1185">Reference proteome</keyword>
<keyword evidence="7" id="KW-0998">Cell outer membrane</keyword>
<name>A0ABQ9XGB8_9EUKA</name>
<feature type="signal peptide" evidence="8">
    <location>
        <begin position="1"/>
        <end position="18"/>
    </location>
</feature>
<reference evidence="9 10" key="1">
    <citation type="journal article" date="2022" name="bioRxiv">
        <title>Genomics of Preaxostyla Flagellates Illuminates Evolutionary Transitions and the Path Towards Mitochondrial Loss.</title>
        <authorList>
            <person name="Novak L.V.F."/>
            <person name="Treitli S.C."/>
            <person name="Pyrih J."/>
            <person name="Halakuc P."/>
            <person name="Pipaliya S.V."/>
            <person name="Vacek V."/>
            <person name="Brzon O."/>
            <person name="Soukal P."/>
            <person name="Eme L."/>
            <person name="Dacks J.B."/>
            <person name="Karnkowska A."/>
            <person name="Elias M."/>
            <person name="Hampl V."/>
        </authorList>
    </citation>
    <scope>NUCLEOTIDE SEQUENCE [LARGE SCALE GENOMIC DNA]</scope>
    <source>
        <strain evidence="9">NAU3</strain>
        <tissue evidence="9">Gut</tissue>
    </source>
</reference>
<dbReference type="NCBIfam" id="TIGR01376">
    <property type="entry name" value="POMP_repeat"/>
    <property type="match status" value="1"/>
</dbReference>
<dbReference type="Proteomes" id="UP001281761">
    <property type="component" value="Unassembled WGS sequence"/>
</dbReference>
<dbReference type="EMBL" id="JARBJD010000147">
    <property type="protein sequence ID" value="KAK2949899.1"/>
    <property type="molecule type" value="Genomic_DNA"/>
</dbReference>
<evidence type="ECO:0000256" key="7">
    <source>
        <dbReference type="ARBA" id="ARBA00023237"/>
    </source>
</evidence>
<feature type="chain" id="PRO_5045789605" evidence="8">
    <location>
        <begin position="19"/>
        <end position="1006"/>
    </location>
</feature>
<evidence type="ECO:0000256" key="4">
    <source>
        <dbReference type="ARBA" id="ARBA00022525"/>
    </source>
</evidence>
<evidence type="ECO:0000313" key="10">
    <source>
        <dbReference type="Proteomes" id="UP001281761"/>
    </source>
</evidence>
<protein>
    <submittedName>
        <fullName evidence="9">Uncharacterized protein</fullName>
    </submittedName>
</protein>
<sequence>MNAILTVVLLTIIPTSHPKTFEENSGPSLNRLLITSCADISLSSSTPNCLHLSTSTWIASTIRLASKDVSVIGSEQTIIATVSGKQLADNHRNHCDSDSSANCPSSSVFTIQNTTLSLASLTFDLVSGIVVFVHFILHFRTTKPGFLACVLSELEFSCFGRIGGLPCGCAVSPFKLVPSTFDSESSCSLTVSLCMLKNSGNQIGSVLEIDPALPPTESISMSLSSIHLDSQTLTSNSGLSFSSSPSEYGLTNDCQIQSVVSDCQFFNLSSNPAHPTSLSFRWLRERIVGCEVRCVVKSMEGTLTTRLGKQNEFLIQNSSLLECVNEEETETTKSYDYLPEITSSAQRINHGSEFTHYVFQGCTIKATNMTSSFVLITLNPITGNVKFVGCSFEVECHAQHITLVSATAVRANKVKCLIDTCTFKFWRETETSTGNNQISLFNFQEVCIVSSTFSPPTSKFSSARAVSLSNPVSFLFFSNTSFVRQTSNGNGGALNLPFSLIRFFHCHFDGNKANQGGAVSTASIYHYFTSCTFTRNEATKWGGAIYSGYLLRLRMFDCHFDQIKHRGNTRMIKHNLHIIVAMTSSLILQFGMEWTGQPCLDAHRRQRHRNMDIFPQIPTMGFIRKMTSCFLPRLARHSQMSSSWKQERVGCVRREIHPSLINLGNGIFEEDTLDISKRVELRGLGFFVNTSTFTTLKTSCVVSADRFEFDNPGDAVDKPVVPVECEDRVHFWSSRPLLSFSSGTSTVHSSWLSSIKMENHAAIEITGSASVTFHAAWFMEIARVSGNGGSCIDSSTSGVISFIQTNMAHCSSSGRAGCLDLIASSSNSQVIFNKILFTKNTVTASISLFGNDIAHTSFVPSKISTISNCRSLSALPHILVNNTFESNLVCSTLFFTSNGIDHPFATDFEQGVPLSWFRGFREEIDAMMESSTEVLLRISDPQTFTPFEITRKTVAFMGCSLTPKFYDRRLVFVGVSGYLRFASTAMTFSNAPTVIPFVVAPTAKDF</sequence>
<comment type="caution">
    <text evidence="9">The sequence shown here is derived from an EMBL/GenBank/DDBJ whole genome shotgun (WGS) entry which is preliminary data.</text>
</comment>
<proteinExistence type="predicted"/>
<dbReference type="InterPro" id="IPR003368">
    <property type="entry name" value="POMP_repeat"/>
</dbReference>
<evidence type="ECO:0000256" key="1">
    <source>
        <dbReference type="ARBA" id="ARBA00004196"/>
    </source>
</evidence>